<protein>
    <recommendedName>
        <fullName evidence="2">protein-serine/threonine phosphatase</fullName>
        <ecNumber evidence="2">3.1.3.16</ecNumber>
    </recommendedName>
</protein>
<dbReference type="InterPro" id="IPR029021">
    <property type="entry name" value="Prot-tyrosine_phosphatase-like"/>
</dbReference>
<dbReference type="PRINTS" id="PR01908">
    <property type="entry name" value="ADSPHPHTASE"/>
</dbReference>
<organism evidence="10 11">
    <name type="scientific">Pseudolycoriella hygida</name>
    <dbReference type="NCBI Taxonomy" id="35572"/>
    <lineage>
        <taxon>Eukaryota</taxon>
        <taxon>Metazoa</taxon>
        <taxon>Ecdysozoa</taxon>
        <taxon>Arthropoda</taxon>
        <taxon>Hexapoda</taxon>
        <taxon>Insecta</taxon>
        <taxon>Pterygota</taxon>
        <taxon>Neoptera</taxon>
        <taxon>Endopterygota</taxon>
        <taxon>Diptera</taxon>
        <taxon>Nematocera</taxon>
        <taxon>Sciaroidea</taxon>
        <taxon>Sciaridae</taxon>
        <taxon>Pseudolycoriella</taxon>
    </lineage>
</organism>
<dbReference type="PROSITE" id="PS50056">
    <property type="entry name" value="TYR_PHOSPHATASE_2"/>
    <property type="match status" value="1"/>
</dbReference>
<dbReference type="GO" id="GO:0004722">
    <property type="term" value="F:protein serine/threonine phosphatase activity"/>
    <property type="evidence" value="ECO:0007669"/>
    <property type="project" value="UniProtKB-EC"/>
</dbReference>
<reference evidence="10" key="1">
    <citation type="submission" date="2022-07" db="EMBL/GenBank/DDBJ databases">
        <authorList>
            <person name="Trinca V."/>
            <person name="Uliana J.V.C."/>
            <person name="Torres T.T."/>
            <person name="Ward R.J."/>
            <person name="Monesi N."/>
        </authorList>
    </citation>
    <scope>NUCLEOTIDE SEQUENCE</scope>
    <source>
        <strain evidence="10">HSMRA1968</strain>
        <tissue evidence="10">Whole embryos</tissue>
    </source>
</reference>
<keyword evidence="4" id="KW-0904">Protein phosphatase</keyword>
<evidence type="ECO:0000256" key="5">
    <source>
        <dbReference type="ARBA" id="ARBA00047761"/>
    </source>
</evidence>
<dbReference type="PANTHER" id="PTHR45682:SF5">
    <property type="entry name" value="DUAL SPECIFICITY PROTEIN PHOSPHATASE"/>
    <property type="match status" value="1"/>
</dbReference>
<dbReference type="AlphaFoldDB" id="A0A9Q0MQY2"/>
<dbReference type="SUPFAM" id="SSF52799">
    <property type="entry name" value="(Phosphotyrosine protein) phosphatases II"/>
    <property type="match status" value="1"/>
</dbReference>
<comment type="caution">
    <text evidence="10">The sequence shown here is derived from an EMBL/GenBank/DDBJ whole genome shotgun (WGS) entry which is preliminary data.</text>
</comment>
<dbReference type="PANTHER" id="PTHR45682">
    <property type="entry name" value="AGAP008228-PA"/>
    <property type="match status" value="1"/>
</dbReference>
<dbReference type="PROSITE" id="PS50054">
    <property type="entry name" value="TYR_PHOSPHATASE_DUAL"/>
    <property type="match status" value="1"/>
</dbReference>
<comment type="catalytic activity">
    <reaction evidence="6">
        <text>O-phospho-L-threonyl-[protein] + H2O = L-threonyl-[protein] + phosphate</text>
        <dbReference type="Rhea" id="RHEA:47004"/>
        <dbReference type="Rhea" id="RHEA-COMP:11060"/>
        <dbReference type="Rhea" id="RHEA-COMP:11605"/>
        <dbReference type="ChEBI" id="CHEBI:15377"/>
        <dbReference type="ChEBI" id="CHEBI:30013"/>
        <dbReference type="ChEBI" id="CHEBI:43474"/>
        <dbReference type="ChEBI" id="CHEBI:61977"/>
        <dbReference type="EC" id="3.1.3.16"/>
    </reaction>
</comment>
<dbReference type="InterPro" id="IPR000387">
    <property type="entry name" value="Tyr_Pase_dom"/>
</dbReference>
<feature type="non-terminal residue" evidence="10">
    <location>
        <position position="1"/>
    </location>
</feature>
<keyword evidence="11" id="KW-1185">Reference proteome</keyword>
<gene>
    <name evidence="10" type="primary">Dusp3_1</name>
    <name evidence="10" type="ORF">Bhyg_13884</name>
</gene>
<evidence type="ECO:0000256" key="6">
    <source>
        <dbReference type="ARBA" id="ARBA00048336"/>
    </source>
</evidence>
<proteinExistence type="inferred from homology"/>
<dbReference type="InterPro" id="IPR020422">
    <property type="entry name" value="TYR_PHOSPHATASE_DUAL_dom"/>
</dbReference>
<feature type="domain" description="Tyrosine-protein phosphatase" evidence="8">
    <location>
        <begin position="1"/>
        <end position="114"/>
    </location>
</feature>
<dbReference type="PROSITE" id="PS00383">
    <property type="entry name" value="TYR_PHOSPHATASE_1"/>
    <property type="match status" value="1"/>
</dbReference>
<dbReference type="EMBL" id="WJQU01000004">
    <property type="protein sequence ID" value="KAJ6635299.1"/>
    <property type="molecule type" value="Genomic_DNA"/>
</dbReference>
<feature type="active site" description="Phosphocysteine intermediate" evidence="7">
    <location>
        <position position="59"/>
    </location>
</feature>
<dbReference type="GO" id="GO:0033549">
    <property type="term" value="F:MAP kinase phosphatase activity"/>
    <property type="evidence" value="ECO:0007669"/>
    <property type="project" value="TreeGrafter"/>
</dbReference>
<dbReference type="InterPro" id="IPR016130">
    <property type="entry name" value="Tyr_Pase_AS"/>
</dbReference>
<evidence type="ECO:0000259" key="9">
    <source>
        <dbReference type="PROSITE" id="PS50056"/>
    </source>
</evidence>
<feature type="domain" description="Tyrosine specific protein phosphatases" evidence="9">
    <location>
        <begin position="35"/>
        <end position="92"/>
    </location>
</feature>
<dbReference type="InterPro" id="IPR020405">
    <property type="entry name" value="Atypical_DUSP_subfamA"/>
</dbReference>
<evidence type="ECO:0000256" key="1">
    <source>
        <dbReference type="ARBA" id="ARBA00008601"/>
    </source>
</evidence>
<comment type="similarity">
    <text evidence="1">Belongs to the protein-tyrosine phosphatase family. Non-receptor class dual specificity subfamily.</text>
</comment>
<dbReference type="InterPro" id="IPR000340">
    <property type="entry name" value="Dual-sp_phosphatase_cat-dom"/>
</dbReference>
<evidence type="ECO:0000256" key="7">
    <source>
        <dbReference type="PIRSR" id="PIRSR620405-1"/>
    </source>
</evidence>
<accession>A0A9Q0MQY2</accession>
<evidence type="ECO:0000256" key="4">
    <source>
        <dbReference type="ARBA" id="ARBA00022912"/>
    </source>
</evidence>
<dbReference type="EC" id="3.1.3.16" evidence="2"/>
<evidence type="ECO:0000313" key="10">
    <source>
        <dbReference type="EMBL" id="KAJ6635299.1"/>
    </source>
</evidence>
<evidence type="ECO:0000259" key="8">
    <source>
        <dbReference type="PROSITE" id="PS50054"/>
    </source>
</evidence>
<dbReference type="GO" id="GO:0043409">
    <property type="term" value="P:negative regulation of MAPK cascade"/>
    <property type="evidence" value="ECO:0007669"/>
    <property type="project" value="TreeGrafter"/>
</dbReference>
<keyword evidence="3" id="KW-0378">Hydrolase</keyword>
<feature type="non-terminal residue" evidence="10">
    <location>
        <position position="119"/>
    </location>
</feature>
<evidence type="ECO:0000256" key="3">
    <source>
        <dbReference type="ARBA" id="ARBA00022801"/>
    </source>
</evidence>
<dbReference type="Proteomes" id="UP001151699">
    <property type="component" value="Chromosome C"/>
</dbReference>
<dbReference type="Pfam" id="PF00782">
    <property type="entry name" value="DSPc"/>
    <property type="match status" value="1"/>
</dbReference>
<evidence type="ECO:0000256" key="2">
    <source>
        <dbReference type="ARBA" id="ARBA00013081"/>
    </source>
</evidence>
<dbReference type="GO" id="GO:0005737">
    <property type="term" value="C:cytoplasm"/>
    <property type="evidence" value="ECO:0007669"/>
    <property type="project" value="TreeGrafter"/>
</dbReference>
<dbReference type="OrthoDB" id="253091at2759"/>
<dbReference type="GO" id="GO:0008138">
    <property type="term" value="F:protein tyrosine/serine/threonine phosphatase activity"/>
    <property type="evidence" value="ECO:0007669"/>
    <property type="project" value="InterPro"/>
</dbReference>
<dbReference type="SMART" id="SM00195">
    <property type="entry name" value="DSPc"/>
    <property type="match status" value="1"/>
</dbReference>
<evidence type="ECO:0000313" key="11">
    <source>
        <dbReference type="Proteomes" id="UP001151699"/>
    </source>
</evidence>
<name>A0A9Q0MQY2_9DIPT</name>
<sequence length="119" mass="13405">VVNDVKFYVDCDEVYPNLFVGNGSAAKNIEYLRSIGVTHVVNMAEDKGINEGGKVLVHCFMGYSRSATCAIAYLMTYKRMSAVTACQTVKSKHVCRPNDGFLQQLVELDDHHRKLYRKL</sequence>
<comment type="catalytic activity">
    <reaction evidence="5">
        <text>O-phospho-L-seryl-[protein] + H2O = L-seryl-[protein] + phosphate</text>
        <dbReference type="Rhea" id="RHEA:20629"/>
        <dbReference type="Rhea" id="RHEA-COMP:9863"/>
        <dbReference type="Rhea" id="RHEA-COMP:11604"/>
        <dbReference type="ChEBI" id="CHEBI:15377"/>
        <dbReference type="ChEBI" id="CHEBI:29999"/>
        <dbReference type="ChEBI" id="CHEBI:43474"/>
        <dbReference type="ChEBI" id="CHEBI:83421"/>
        <dbReference type="EC" id="3.1.3.16"/>
    </reaction>
</comment>
<dbReference type="Gene3D" id="3.90.190.10">
    <property type="entry name" value="Protein tyrosine phosphatase superfamily"/>
    <property type="match status" value="2"/>
</dbReference>